<proteinExistence type="predicted"/>
<dbReference type="Proteomes" id="UP000199682">
    <property type="component" value="Unassembled WGS sequence"/>
</dbReference>
<feature type="compositionally biased region" description="Basic and acidic residues" evidence="1">
    <location>
        <begin position="226"/>
        <end position="241"/>
    </location>
</feature>
<accession>A0A1G9HRB0</accession>
<gene>
    <name evidence="2" type="ORF">SAMN04488074_109145</name>
</gene>
<reference evidence="3" key="1">
    <citation type="submission" date="2016-10" db="EMBL/GenBank/DDBJ databases">
        <authorList>
            <person name="Varghese N."/>
            <person name="Submissions S."/>
        </authorList>
    </citation>
    <scope>NUCLEOTIDE SEQUENCE [LARGE SCALE GENOMIC DNA]</scope>
    <source>
        <strain evidence="3">DSM 44796</strain>
    </source>
</reference>
<evidence type="ECO:0000256" key="1">
    <source>
        <dbReference type="SAM" id="MobiDB-lite"/>
    </source>
</evidence>
<organism evidence="2 3">
    <name type="scientific">Lentzea albidocapillata subsp. violacea</name>
    <dbReference type="NCBI Taxonomy" id="128104"/>
    <lineage>
        <taxon>Bacteria</taxon>
        <taxon>Bacillati</taxon>
        <taxon>Actinomycetota</taxon>
        <taxon>Actinomycetes</taxon>
        <taxon>Pseudonocardiales</taxon>
        <taxon>Pseudonocardiaceae</taxon>
        <taxon>Lentzea</taxon>
    </lineage>
</organism>
<feature type="compositionally biased region" description="Basic residues" evidence="1">
    <location>
        <begin position="1"/>
        <end position="14"/>
    </location>
</feature>
<name>A0A1G9HRB0_9PSEU</name>
<evidence type="ECO:0000313" key="2">
    <source>
        <dbReference type="EMBL" id="SDL15547.1"/>
    </source>
</evidence>
<feature type="compositionally biased region" description="Polar residues" evidence="1">
    <location>
        <begin position="123"/>
        <end position="146"/>
    </location>
</feature>
<sequence>MPRPNRHNQRRPRNRILDNPSIQPEHLQQHPLSQNLNRRPLRHDPPIPHGHDVVRIPSSQVQVMQHHDNRPPHGNMQLLHQIQHINLMSKIQIGGRLVQQQQISPLSKSHGDPSPLPLPPGQLVNSPLSQIQNPGHSQRGINSSSVIRRPLPIPGLMRMPPPSHQISHSQPLRSRRSLRQHPQNPGNIPSGHRIDLPAVQQHRTGPSRQQPPQRLQQSRLATPVGPDHRGNRATDDRQIERVDDLPFPVAHAQRRSLKTHTHTRASRRLRISRNIR</sequence>
<dbReference type="AntiFam" id="ANF00095">
    <property type="entry name" value="Shadow ORF (opposite ABC transporters)"/>
</dbReference>
<feature type="region of interest" description="Disordered" evidence="1">
    <location>
        <begin position="1"/>
        <end position="31"/>
    </location>
</feature>
<evidence type="ECO:0000313" key="3">
    <source>
        <dbReference type="Proteomes" id="UP000199682"/>
    </source>
</evidence>
<dbReference type="EMBL" id="FNET01000009">
    <property type="protein sequence ID" value="SDL15547.1"/>
    <property type="molecule type" value="Genomic_DNA"/>
</dbReference>
<dbReference type="AlphaFoldDB" id="A0A1G9HRB0"/>
<protein>
    <submittedName>
        <fullName evidence="2">Uncharacterized protein</fullName>
    </submittedName>
</protein>
<feature type="region of interest" description="Disordered" evidence="1">
    <location>
        <begin position="100"/>
        <end position="241"/>
    </location>
</feature>
<feature type="compositionally biased region" description="Low complexity" evidence="1">
    <location>
        <begin position="206"/>
        <end position="220"/>
    </location>
</feature>
<dbReference type="AntiFam" id="ANF00142">
    <property type="entry name" value="Shadow ORF (opposite yadG)"/>
</dbReference>